<organism evidence="3 4">
    <name type="scientific">Maribacter vaceletii</name>
    <dbReference type="NCBI Taxonomy" id="1206816"/>
    <lineage>
        <taxon>Bacteria</taxon>
        <taxon>Pseudomonadati</taxon>
        <taxon>Bacteroidota</taxon>
        <taxon>Flavobacteriia</taxon>
        <taxon>Flavobacteriales</taxon>
        <taxon>Flavobacteriaceae</taxon>
        <taxon>Maribacter</taxon>
    </lineage>
</organism>
<name>A0A495EA61_9FLAO</name>
<dbReference type="Gene3D" id="3.30.230.30">
    <property type="entry name" value="Impact, N-terminal domain"/>
    <property type="match status" value="1"/>
</dbReference>
<accession>A0A495EA61</accession>
<evidence type="ECO:0000313" key="3">
    <source>
        <dbReference type="EMBL" id="RKR13403.1"/>
    </source>
</evidence>
<evidence type="ECO:0000259" key="2">
    <source>
        <dbReference type="Pfam" id="PF01205"/>
    </source>
</evidence>
<dbReference type="InterPro" id="IPR020568">
    <property type="entry name" value="Ribosomal_Su5_D2-typ_SF"/>
</dbReference>
<evidence type="ECO:0000313" key="4">
    <source>
        <dbReference type="Proteomes" id="UP000269412"/>
    </source>
</evidence>
<comment type="similarity">
    <text evidence="1">Belongs to the IMPACT family.</text>
</comment>
<comment type="caution">
    <text evidence="3">The sequence shown here is derived from an EMBL/GenBank/DDBJ whole genome shotgun (WGS) entry which is preliminary data.</text>
</comment>
<dbReference type="SUPFAM" id="SSF54211">
    <property type="entry name" value="Ribosomal protein S5 domain 2-like"/>
    <property type="match status" value="1"/>
</dbReference>
<dbReference type="PANTHER" id="PTHR16301:SF20">
    <property type="entry name" value="IMPACT FAMILY MEMBER YIGZ"/>
    <property type="match status" value="1"/>
</dbReference>
<feature type="domain" description="Impact N-terminal" evidence="2">
    <location>
        <begin position="23"/>
        <end position="128"/>
    </location>
</feature>
<dbReference type="GO" id="GO:0006446">
    <property type="term" value="P:regulation of translational initiation"/>
    <property type="evidence" value="ECO:0007669"/>
    <property type="project" value="TreeGrafter"/>
</dbReference>
<dbReference type="PANTHER" id="PTHR16301">
    <property type="entry name" value="IMPACT-RELATED"/>
    <property type="match status" value="1"/>
</dbReference>
<dbReference type="RefSeq" id="WP_121067492.1">
    <property type="nucleotide sequence ID" value="NZ_RBIQ01000008.1"/>
</dbReference>
<dbReference type="OrthoDB" id="9813771at2"/>
<dbReference type="Pfam" id="PF01205">
    <property type="entry name" value="Impact_N"/>
    <property type="match status" value="1"/>
</dbReference>
<protein>
    <submittedName>
        <fullName evidence="3">Putative YigZ family protein</fullName>
    </submittedName>
</protein>
<dbReference type="InterPro" id="IPR001498">
    <property type="entry name" value="Impact_N"/>
</dbReference>
<gene>
    <name evidence="3" type="ORF">CLV91_2122</name>
</gene>
<proteinExistence type="inferred from homology"/>
<dbReference type="AlphaFoldDB" id="A0A495EA61"/>
<dbReference type="InterPro" id="IPR023582">
    <property type="entry name" value="Impact"/>
</dbReference>
<dbReference type="EMBL" id="RBIQ01000008">
    <property type="protein sequence ID" value="RKR13403.1"/>
    <property type="molecule type" value="Genomic_DNA"/>
</dbReference>
<dbReference type="GO" id="GO:0005737">
    <property type="term" value="C:cytoplasm"/>
    <property type="evidence" value="ECO:0007669"/>
    <property type="project" value="TreeGrafter"/>
</dbReference>
<reference evidence="3 4" key="1">
    <citation type="submission" date="2018-10" db="EMBL/GenBank/DDBJ databases">
        <title>Genomic Encyclopedia of Archaeal and Bacterial Type Strains, Phase II (KMG-II): from individual species to whole genera.</title>
        <authorList>
            <person name="Goeker M."/>
        </authorList>
    </citation>
    <scope>NUCLEOTIDE SEQUENCE [LARGE SCALE GENOMIC DNA]</scope>
    <source>
        <strain evidence="3 4">DSM 25230</strain>
    </source>
</reference>
<dbReference type="Proteomes" id="UP000269412">
    <property type="component" value="Unassembled WGS sequence"/>
</dbReference>
<keyword evidence="4" id="KW-1185">Reference proteome</keyword>
<dbReference type="InterPro" id="IPR036956">
    <property type="entry name" value="Impact_N_sf"/>
</dbReference>
<evidence type="ECO:0000256" key="1">
    <source>
        <dbReference type="ARBA" id="ARBA00007665"/>
    </source>
</evidence>
<sequence length="205" mass="23605">MQIEKDTYKTVLKPSNEVLFKEKKSKFYSYVFPIQKEEDAKPIIEELRKKHHTANHVCYAWQLGVEKVNYRANDDGEPNNSAGMPIYGQIKSFNVTNVLIAVVRIFGGTKLGVGGLISAYRNSAELALNEAKIVEQILTNTFEITFDYKEMDKVMRIIKQNQLQIVSQKMEMNCSIHFSVRKKDSNKIETIFKANHEIKIKKISL</sequence>